<evidence type="ECO:0000313" key="2">
    <source>
        <dbReference type="EMBL" id="KFF23200.1"/>
    </source>
</evidence>
<organism evidence="2 3">
    <name type="scientific">Chryseobacterium vrystaatense</name>
    <dbReference type="NCBI Taxonomy" id="307480"/>
    <lineage>
        <taxon>Bacteria</taxon>
        <taxon>Pseudomonadati</taxon>
        <taxon>Bacteroidota</taxon>
        <taxon>Flavobacteriia</taxon>
        <taxon>Flavobacteriales</taxon>
        <taxon>Weeksellaceae</taxon>
        <taxon>Chryseobacterium group</taxon>
        <taxon>Chryseobacterium</taxon>
    </lineage>
</organism>
<keyword evidence="1" id="KW-0812">Transmembrane</keyword>
<dbReference type="RefSeq" id="WP_131328000.1">
    <property type="nucleotide sequence ID" value="NZ_JPRI01000013.1"/>
</dbReference>
<keyword evidence="3" id="KW-1185">Reference proteome</keyword>
<accession>A0ABR4UFC9</accession>
<gene>
    <name evidence="2" type="ORF">IW16_26560</name>
</gene>
<dbReference type="EMBL" id="JPRI01000013">
    <property type="protein sequence ID" value="KFF23200.1"/>
    <property type="molecule type" value="Genomic_DNA"/>
</dbReference>
<feature type="transmembrane region" description="Helical" evidence="1">
    <location>
        <begin position="21"/>
        <end position="39"/>
    </location>
</feature>
<dbReference type="Proteomes" id="UP000028719">
    <property type="component" value="Unassembled WGS sequence"/>
</dbReference>
<name>A0ABR4UFC9_9FLAO</name>
<evidence type="ECO:0000256" key="1">
    <source>
        <dbReference type="SAM" id="Phobius"/>
    </source>
</evidence>
<sequence>MNKIPITRIIHVGYLKYQNNFNSFRIFLILIFSLCHSFLSAQGSIEHEIRQQVSIVMAKGAIIYSTEENFNKQILNKDIRLKGGDFLFNVSKKDQILIKSTASASSKKTPLKDQLQNAVKKKKKDEQDTVDKKIRAFEKQKELFHSHQFYHHPSSGQFLTVYQVAKDYIVPNNHHDNFSKTVHRYHNFLITSSLNYLHSYKYFHYNNKSLDYCYSQVYSVRPPPIV</sequence>
<protein>
    <recommendedName>
        <fullName evidence="4">FecR protein domain-containing protein</fullName>
    </recommendedName>
</protein>
<evidence type="ECO:0008006" key="4">
    <source>
        <dbReference type="Google" id="ProtNLM"/>
    </source>
</evidence>
<keyword evidence="1" id="KW-0472">Membrane</keyword>
<keyword evidence="1" id="KW-1133">Transmembrane helix</keyword>
<proteinExistence type="predicted"/>
<comment type="caution">
    <text evidence="2">The sequence shown here is derived from an EMBL/GenBank/DDBJ whole genome shotgun (WGS) entry which is preliminary data.</text>
</comment>
<evidence type="ECO:0000313" key="3">
    <source>
        <dbReference type="Proteomes" id="UP000028719"/>
    </source>
</evidence>
<reference evidence="2 3" key="1">
    <citation type="submission" date="2014-07" db="EMBL/GenBank/DDBJ databases">
        <title>Genome of Chryseobacterium vrystaatense LMG 22846.</title>
        <authorList>
            <person name="Pipes S.E."/>
            <person name="Stropko S.J."/>
            <person name="Newman J.D."/>
        </authorList>
    </citation>
    <scope>NUCLEOTIDE SEQUENCE [LARGE SCALE GENOMIC DNA]</scope>
    <source>
        <strain evidence="2 3">LMG 22846</strain>
    </source>
</reference>